<dbReference type="CDD" id="cd18186">
    <property type="entry name" value="BTB_POZ_ZBTB_KLHL-like"/>
    <property type="match status" value="1"/>
</dbReference>
<dbReference type="EMBL" id="BGPR01000374">
    <property type="protein sequence ID" value="GBM16481.1"/>
    <property type="molecule type" value="Genomic_DNA"/>
</dbReference>
<dbReference type="InterPro" id="IPR011333">
    <property type="entry name" value="SKP1/BTB/POZ_sf"/>
</dbReference>
<gene>
    <name evidence="2" type="primary">spop_107</name>
    <name evidence="2" type="ORF">AVEN_94964_1</name>
</gene>
<name>A0A4Y2DIH1_ARAVE</name>
<dbReference type="Pfam" id="PF00651">
    <property type="entry name" value="BTB"/>
    <property type="match status" value="1"/>
</dbReference>
<organism evidence="2 3">
    <name type="scientific">Araneus ventricosus</name>
    <name type="common">Orbweaver spider</name>
    <name type="synonym">Epeira ventricosa</name>
    <dbReference type="NCBI Taxonomy" id="182803"/>
    <lineage>
        <taxon>Eukaryota</taxon>
        <taxon>Metazoa</taxon>
        <taxon>Ecdysozoa</taxon>
        <taxon>Arthropoda</taxon>
        <taxon>Chelicerata</taxon>
        <taxon>Arachnida</taxon>
        <taxon>Araneae</taxon>
        <taxon>Araneomorphae</taxon>
        <taxon>Entelegynae</taxon>
        <taxon>Araneoidea</taxon>
        <taxon>Araneidae</taxon>
        <taxon>Araneus</taxon>
    </lineage>
</organism>
<dbReference type="SUPFAM" id="SSF54695">
    <property type="entry name" value="POZ domain"/>
    <property type="match status" value="1"/>
</dbReference>
<evidence type="ECO:0000259" key="1">
    <source>
        <dbReference type="PROSITE" id="PS50097"/>
    </source>
</evidence>
<reference evidence="2 3" key="1">
    <citation type="journal article" date="2019" name="Sci. Rep.">
        <title>Orb-weaving spider Araneus ventricosus genome elucidates the spidroin gene catalogue.</title>
        <authorList>
            <person name="Kono N."/>
            <person name="Nakamura H."/>
            <person name="Ohtoshi R."/>
            <person name="Moran D.A.P."/>
            <person name="Shinohara A."/>
            <person name="Yoshida Y."/>
            <person name="Fujiwara M."/>
            <person name="Mori M."/>
            <person name="Tomita M."/>
            <person name="Arakawa K."/>
        </authorList>
    </citation>
    <scope>NUCLEOTIDE SEQUENCE [LARGE SCALE GENOMIC DNA]</scope>
</reference>
<protein>
    <submittedName>
        <fullName evidence="2">Speckle-type POZ protein</fullName>
    </submittedName>
</protein>
<dbReference type="CDD" id="cd14733">
    <property type="entry name" value="BACK"/>
    <property type="match status" value="1"/>
</dbReference>
<dbReference type="OrthoDB" id="6359816at2759"/>
<dbReference type="SMART" id="SM00225">
    <property type="entry name" value="BTB"/>
    <property type="match status" value="1"/>
</dbReference>
<accession>A0A4Y2DIH1</accession>
<evidence type="ECO:0000313" key="3">
    <source>
        <dbReference type="Proteomes" id="UP000499080"/>
    </source>
</evidence>
<dbReference type="AlphaFoldDB" id="A0A4Y2DIH1"/>
<comment type="caution">
    <text evidence="2">The sequence shown here is derived from an EMBL/GenBank/DDBJ whole genome shotgun (WGS) entry which is preliminary data.</text>
</comment>
<dbReference type="PROSITE" id="PS50097">
    <property type="entry name" value="BTB"/>
    <property type="match status" value="1"/>
</dbReference>
<keyword evidence="3" id="KW-1185">Reference proteome</keyword>
<dbReference type="Proteomes" id="UP000499080">
    <property type="component" value="Unassembled WGS sequence"/>
</dbReference>
<dbReference type="PANTHER" id="PTHR24413">
    <property type="entry name" value="SPECKLE-TYPE POZ PROTEIN"/>
    <property type="match status" value="1"/>
</dbReference>
<evidence type="ECO:0000313" key="2">
    <source>
        <dbReference type="EMBL" id="GBM16481.1"/>
    </source>
</evidence>
<sequence length="484" mass="56606">MEYERKGVIITWQIENAKYIYQLMMELYSPVISVDGMDGTKWKLGLHRMSYATIWLTIKREEEDNGPEELGLDYEFSVNAFYRKSSHRKGTHSFKFQKGKKCNKVKIFMKEIHDRENCMVLTPDIITVQCKIYRQRGSIPKSVHFYVRTRMRTEYSIFVGEVENFSSFSEDRKKTFNIVSPSTGEILMKVNVSLFPSYDDIVKTHVKVLKIEFIPVDIQGERFLIFKLFFLDFSGNKTYIDTWELNFTPVTFISPHVSQEDLMENAALYLPLDILSLHCELTFYSGKEYEKVERIEYETDSVAEVKKTEFSNALKFLLSKEGILCDMKLQTATETFPAHTAILSAKSPIFEAMFKSNMKETIEKCVHIADVEAETLKRMLLFLYSDTLEELEWKDAMKLYAAADKYQILPLKQKCTISLEESVDLSNCCVLLLLADMHYDKSLKRDVRNYIAENRTKVLHCDQWRDLEKNLPQLAIETLRDLFL</sequence>
<dbReference type="Gene3D" id="1.25.40.420">
    <property type="match status" value="1"/>
</dbReference>
<feature type="domain" description="BTB" evidence="1">
    <location>
        <begin position="325"/>
        <end position="392"/>
    </location>
</feature>
<dbReference type="Gene3D" id="3.30.710.10">
    <property type="entry name" value="Potassium Channel Kv1.1, Chain A"/>
    <property type="match status" value="1"/>
</dbReference>
<dbReference type="InterPro" id="IPR000210">
    <property type="entry name" value="BTB/POZ_dom"/>
</dbReference>
<proteinExistence type="predicted"/>